<dbReference type="Gene3D" id="3.30.1380.10">
    <property type="match status" value="1"/>
</dbReference>
<reference evidence="2 3" key="1">
    <citation type="submission" date="2018-07" db="EMBL/GenBank/DDBJ databases">
        <title>Genomic Encyclopedia of Type Strains, Phase III (KMG-III): the genomes of soil and plant-associated and newly described type strains.</title>
        <authorList>
            <person name="Whitman W."/>
        </authorList>
    </citation>
    <scope>NUCLEOTIDE SEQUENCE [LARGE SCALE GENOMIC DNA]</scope>
    <source>
        <strain evidence="2 3">CECT 7948</strain>
    </source>
</reference>
<keyword evidence="2" id="KW-0378">Hydrolase</keyword>
<organism evidence="2 3">
    <name type="scientific">Winogradskyella pacifica</name>
    <dbReference type="NCBI Taxonomy" id="664642"/>
    <lineage>
        <taxon>Bacteria</taxon>
        <taxon>Pseudomonadati</taxon>
        <taxon>Bacteroidota</taxon>
        <taxon>Flavobacteriia</taxon>
        <taxon>Flavobacteriales</taxon>
        <taxon>Flavobacteriaceae</taxon>
        <taxon>Winogradskyella</taxon>
    </lineage>
</organism>
<dbReference type="SUPFAM" id="SSF55166">
    <property type="entry name" value="Hedgehog/DD-peptidase"/>
    <property type="match status" value="1"/>
</dbReference>
<feature type="domain" description="D-alanyl-D-alanine carboxypeptidase-like core" evidence="1">
    <location>
        <begin position="77"/>
        <end position="209"/>
    </location>
</feature>
<dbReference type="RefSeq" id="WP_115809755.1">
    <property type="nucleotide sequence ID" value="NZ_QREI01000003.1"/>
</dbReference>
<evidence type="ECO:0000313" key="2">
    <source>
        <dbReference type="EMBL" id="REE25098.1"/>
    </source>
</evidence>
<sequence length="257" mass="29591">MKSLIATFSIVLALFSCNEKNKKISSVELITTQTDTLRTIETPKIIITKALILGQFDYKTDSTFSKVSAQHSAKTLYLNKTVYTAFLDMYEAAKKDGVVLHILSGTRNFYEQKAIWERKWNSYSNLEPLKRAQKILEYSSMPSSSRHHWGTDLDLNSLSNSYFSTGKGKAIYDWLNANANHFGFYQVYTTKDNSRTGYNLEKWHWSYLPLADPYLKFYNSNITIEDIANFKGSETAKELHIIEDYVNGISKRAKDYN</sequence>
<dbReference type="AlphaFoldDB" id="A0A3D9N2I5"/>
<dbReference type="PANTHER" id="PTHR34385:SF1">
    <property type="entry name" value="PEPTIDOGLYCAN L-ALANYL-D-GLUTAMATE ENDOPEPTIDASE CWLK"/>
    <property type="match status" value="1"/>
</dbReference>
<gene>
    <name evidence="2" type="ORF">DFQ09_103410</name>
</gene>
<dbReference type="InterPro" id="IPR009045">
    <property type="entry name" value="Zn_M74/Hedgehog-like"/>
</dbReference>
<dbReference type="GO" id="GO:0006508">
    <property type="term" value="P:proteolysis"/>
    <property type="evidence" value="ECO:0007669"/>
    <property type="project" value="InterPro"/>
</dbReference>
<comment type="caution">
    <text evidence="2">The sequence shown here is derived from an EMBL/GenBank/DDBJ whole genome shotgun (WGS) entry which is preliminary data.</text>
</comment>
<keyword evidence="2" id="KW-0121">Carboxypeptidase</keyword>
<keyword evidence="3" id="KW-1185">Reference proteome</keyword>
<evidence type="ECO:0000259" key="1">
    <source>
        <dbReference type="Pfam" id="PF02557"/>
    </source>
</evidence>
<name>A0A3D9N2I5_9FLAO</name>
<dbReference type="Pfam" id="PF02557">
    <property type="entry name" value="VanY"/>
    <property type="match status" value="1"/>
</dbReference>
<dbReference type="OrthoDB" id="9792074at2"/>
<dbReference type="EMBL" id="QREI01000003">
    <property type="protein sequence ID" value="REE25098.1"/>
    <property type="molecule type" value="Genomic_DNA"/>
</dbReference>
<dbReference type="GO" id="GO:0004180">
    <property type="term" value="F:carboxypeptidase activity"/>
    <property type="evidence" value="ECO:0007669"/>
    <property type="project" value="UniProtKB-KW"/>
</dbReference>
<dbReference type="InterPro" id="IPR003709">
    <property type="entry name" value="VanY-like_core_dom"/>
</dbReference>
<dbReference type="PROSITE" id="PS51257">
    <property type="entry name" value="PROKAR_LIPOPROTEIN"/>
    <property type="match status" value="1"/>
</dbReference>
<accession>A0A3D9N2I5</accession>
<dbReference type="CDD" id="cd14847">
    <property type="entry name" value="DD-carboxypeptidase_like"/>
    <property type="match status" value="1"/>
</dbReference>
<dbReference type="Proteomes" id="UP000256919">
    <property type="component" value="Unassembled WGS sequence"/>
</dbReference>
<protein>
    <submittedName>
        <fullName evidence="2">D-alanyl-D-alanine carboxypeptidase-like protein</fullName>
    </submittedName>
</protein>
<dbReference type="PANTHER" id="PTHR34385">
    <property type="entry name" value="D-ALANYL-D-ALANINE CARBOXYPEPTIDASE"/>
    <property type="match status" value="1"/>
</dbReference>
<proteinExistence type="predicted"/>
<keyword evidence="2" id="KW-0645">Protease</keyword>
<dbReference type="InterPro" id="IPR052179">
    <property type="entry name" value="DD-CPase-like"/>
</dbReference>
<evidence type="ECO:0000313" key="3">
    <source>
        <dbReference type="Proteomes" id="UP000256919"/>
    </source>
</evidence>